<evidence type="ECO:0000259" key="4">
    <source>
        <dbReference type="Pfam" id="PF13193"/>
    </source>
</evidence>
<dbReference type="InterPro" id="IPR000873">
    <property type="entry name" value="AMP-dep_synth/lig_dom"/>
</dbReference>
<keyword evidence="2" id="KW-0436">Ligase</keyword>
<dbReference type="GO" id="GO:0006631">
    <property type="term" value="P:fatty acid metabolic process"/>
    <property type="evidence" value="ECO:0007669"/>
    <property type="project" value="TreeGrafter"/>
</dbReference>
<dbReference type="InterPro" id="IPR020845">
    <property type="entry name" value="AMP-binding_CS"/>
</dbReference>
<dbReference type="PANTHER" id="PTHR43201">
    <property type="entry name" value="ACYL-COA SYNTHETASE"/>
    <property type="match status" value="1"/>
</dbReference>
<evidence type="ECO:0000259" key="3">
    <source>
        <dbReference type="Pfam" id="PF00501"/>
    </source>
</evidence>
<dbReference type="SUPFAM" id="SSF56801">
    <property type="entry name" value="Acetyl-CoA synthetase-like"/>
    <property type="match status" value="1"/>
</dbReference>
<organism evidence="5 6">
    <name type="scientific">Actinomadura chibensis</name>
    <dbReference type="NCBI Taxonomy" id="392828"/>
    <lineage>
        <taxon>Bacteria</taxon>
        <taxon>Bacillati</taxon>
        <taxon>Actinomycetota</taxon>
        <taxon>Actinomycetes</taxon>
        <taxon>Streptosporangiales</taxon>
        <taxon>Thermomonosporaceae</taxon>
        <taxon>Actinomadura</taxon>
    </lineage>
</organism>
<dbReference type="Gene3D" id="3.40.50.12780">
    <property type="entry name" value="N-terminal domain of ligase-like"/>
    <property type="match status" value="1"/>
</dbReference>
<evidence type="ECO:0000256" key="2">
    <source>
        <dbReference type="ARBA" id="ARBA00022598"/>
    </source>
</evidence>
<sequence>MGFALHVSLGDEIASHLNGQPHPLADRYLRAGWWTSSTVLDDFLANAAQRPDKIAVTQWGSGAAPSVRLSFGDIADLSARLAGGLASRGVRSGDVVSFQLPNWWQFPVVAVACARMGAIANPILPFFRTRELAMVLSSLRSTVYIAPSRWRGHDFEESLEAIRPDLPYLRGAYYVDSEAPATSFSSLLTQPPASPTGPVQGGDVAEIQFTSGTTGQPKGVVHTYNGIRTGYRAVSSTLGLTGDDVVLTMTPMAHQVGFLNGCWMPLAEGMSVVYQDTWDPGVFLDIVTSEHVTYTAGATAMMVDACAAAEARALRPSTLRYFKNGGSAVPASVAERVTRLLGADVVVSWGMTENGVCTITPPGARGAELTDGRPVAWAEVKVVDDDGSPVRQGRSGHLLVRSASQCVGYFPGVELYPSLIDRDGWFATGDIARMNRDGSIKLLGRRKDLIIRGGENIPVLEVESALRSIPGVSDVVVVGVPDDRLGERACAVIVPAPGHPPTSLDVARDHLRALGMAKPYWPESLVLWDGAFPTTASGKVAKAEVRARIRGDIGERADER</sequence>
<dbReference type="InterPro" id="IPR045851">
    <property type="entry name" value="AMP-bd_C_sf"/>
</dbReference>
<dbReference type="PANTHER" id="PTHR43201:SF5">
    <property type="entry name" value="MEDIUM-CHAIN ACYL-COA LIGASE ACSF2, MITOCHONDRIAL"/>
    <property type="match status" value="1"/>
</dbReference>
<comment type="caution">
    <text evidence="5">The sequence shown here is derived from an EMBL/GenBank/DDBJ whole genome shotgun (WGS) entry which is preliminary data.</text>
</comment>
<dbReference type="GO" id="GO:0031956">
    <property type="term" value="F:medium-chain fatty acid-CoA ligase activity"/>
    <property type="evidence" value="ECO:0007669"/>
    <property type="project" value="TreeGrafter"/>
</dbReference>
<reference evidence="5 6" key="1">
    <citation type="submission" date="2019-08" db="EMBL/GenBank/DDBJ databases">
        <title>Actinomadura sp. nov. CYP1-5 isolated from mountain soil.</title>
        <authorList>
            <person name="Songsumanus A."/>
            <person name="Kuncharoen N."/>
            <person name="Kudo T."/>
            <person name="Yuki M."/>
            <person name="Igarashi Y."/>
            <person name="Tanasupawat S."/>
        </authorList>
    </citation>
    <scope>NUCLEOTIDE SEQUENCE [LARGE SCALE GENOMIC DNA]</scope>
    <source>
        <strain evidence="5 6">JCM 14158</strain>
    </source>
</reference>
<accession>A0A5D0NVI9</accession>
<evidence type="ECO:0000313" key="6">
    <source>
        <dbReference type="Proteomes" id="UP000323380"/>
    </source>
</evidence>
<proteinExistence type="inferred from homology"/>
<feature type="domain" description="AMP-binding enzyme C-terminal" evidence="4">
    <location>
        <begin position="461"/>
        <end position="539"/>
    </location>
</feature>
<feature type="domain" description="AMP-dependent synthetase/ligase" evidence="3">
    <location>
        <begin position="45"/>
        <end position="410"/>
    </location>
</feature>
<dbReference type="Pfam" id="PF00501">
    <property type="entry name" value="AMP-binding"/>
    <property type="match status" value="1"/>
</dbReference>
<dbReference type="InterPro" id="IPR025110">
    <property type="entry name" value="AMP-bd_C"/>
</dbReference>
<dbReference type="Proteomes" id="UP000323380">
    <property type="component" value="Unassembled WGS sequence"/>
</dbReference>
<dbReference type="PROSITE" id="PS00455">
    <property type="entry name" value="AMP_BINDING"/>
    <property type="match status" value="1"/>
</dbReference>
<gene>
    <name evidence="5" type="ORF">FXF69_03120</name>
</gene>
<dbReference type="Pfam" id="PF13193">
    <property type="entry name" value="AMP-binding_C"/>
    <property type="match status" value="1"/>
</dbReference>
<keyword evidence="6" id="KW-1185">Reference proteome</keyword>
<dbReference type="AlphaFoldDB" id="A0A5D0NVI9"/>
<evidence type="ECO:0000256" key="1">
    <source>
        <dbReference type="ARBA" id="ARBA00006432"/>
    </source>
</evidence>
<evidence type="ECO:0000313" key="5">
    <source>
        <dbReference type="EMBL" id="TYB48224.1"/>
    </source>
</evidence>
<protein>
    <submittedName>
        <fullName evidence="5">AMP-binding protein</fullName>
    </submittedName>
</protein>
<dbReference type="Gene3D" id="3.30.300.30">
    <property type="match status" value="1"/>
</dbReference>
<comment type="similarity">
    <text evidence="1">Belongs to the ATP-dependent AMP-binding enzyme family.</text>
</comment>
<dbReference type="InterPro" id="IPR042099">
    <property type="entry name" value="ANL_N_sf"/>
</dbReference>
<dbReference type="EMBL" id="VSFG01000001">
    <property type="protein sequence ID" value="TYB48224.1"/>
    <property type="molecule type" value="Genomic_DNA"/>
</dbReference>
<dbReference type="STRING" id="1220554.GCA_001552135_04180"/>
<name>A0A5D0NVI9_9ACTN</name>